<dbReference type="EMBL" id="ANCE01000169">
    <property type="protein sequence ID" value="EMK22407.1"/>
    <property type="molecule type" value="Genomic_DNA"/>
</dbReference>
<name>M6F7Y1_9LEPT</name>
<keyword evidence="1" id="KW-0472">Membrane</keyword>
<feature type="transmembrane region" description="Helical" evidence="1">
    <location>
        <begin position="12"/>
        <end position="30"/>
    </location>
</feature>
<evidence type="ECO:0000256" key="1">
    <source>
        <dbReference type="SAM" id="Phobius"/>
    </source>
</evidence>
<accession>M6F7Y1</accession>
<evidence type="ECO:0000313" key="5">
    <source>
        <dbReference type="Proteomes" id="UP000011980"/>
    </source>
</evidence>
<keyword evidence="1" id="KW-0812">Transmembrane</keyword>
<evidence type="ECO:0000313" key="4">
    <source>
        <dbReference type="EMBL" id="EMK24888.1"/>
    </source>
</evidence>
<dbReference type="EMBL" id="ANCE01000096">
    <property type="protein sequence ID" value="EMK24531.1"/>
    <property type="molecule type" value="Genomic_DNA"/>
</dbReference>
<evidence type="ECO:0000313" key="3">
    <source>
        <dbReference type="EMBL" id="EMK24531.1"/>
    </source>
</evidence>
<dbReference type="PATRIC" id="fig|1240687.3.peg.1531"/>
<proteinExistence type="predicted"/>
<gene>
    <name evidence="4" type="ORF">LEP1GSC008_0582</name>
    <name evidence="2" type="ORF">LEP1GSC008_1575</name>
    <name evidence="3" type="ORF">LEP1GSC008_2648</name>
</gene>
<sequence>MEELNALYKIDHLSLLLITFILLFTVLLVYRKPLGQIFSLISKLITKSLNAKDRISVVQIQADTHPDARFIQEHITTIQFIDSLRVRDSEMFYDFLFNLVSEVRARLTNPYPNVRLTFSFLNVDYISSAAIGAFSKILIDVVQKNGIFLNILFPSGRFTNTVENFRMLAGNAEHVAISIQEHGESK</sequence>
<dbReference type="RefSeq" id="WP_020763111.1">
    <property type="nucleotide sequence ID" value="NZ_ANCE01000079.1"/>
</dbReference>
<evidence type="ECO:0000313" key="2">
    <source>
        <dbReference type="EMBL" id="EMK22407.1"/>
    </source>
</evidence>
<protein>
    <recommendedName>
        <fullName evidence="6">STAS domain-containing protein</fullName>
    </recommendedName>
</protein>
<evidence type="ECO:0008006" key="6">
    <source>
        <dbReference type="Google" id="ProtNLM"/>
    </source>
</evidence>
<dbReference type="Proteomes" id="UP000011980">
    <property type="component" value="Unassembled WGS sequence"/>
</dbReference>
<reference evidence="4 5" key="1">
    <citation type="submission" date="2013-01" db="EMBL/GenBank/DDBJ databases">
        <authorList>
            <person name="Harkins D.M."/>
            <person name="Durkin A.S."/>
            <person name="Brinkac L.M."/>
            <person name="Haft D.H."/>
            <person name="Selengut J.D."/>
            <person name="Sanka R."/>
            <person name="DePew J."/>
            <person name="Purushe J."/>
            <person name="Galloway R.L."/>
            <person name="Vinetz J.M."/>
            <person name="Sutton G.G."/>
            <person name="Nierman W.C."/>
            <person name="Fouts D.E."/>
        </authorList>
    </citation>
    <scope>NUCLEOTIDE SEQUENCE [LARGE SCALE GENOMIC DNA]</scope>
    <source>
        <strain evidence="4 5">Nikolaevo</strain>
    </source>
</reference>
<dbReference type="OrthoDB" id="343341at2"/>
<organism evidence="4 5">
    <name type="scientific">Leptospira kirschneri serovar Bulgarica str. Nikolaevo</name>
    <dbReference type="NCBI Taxonomy" id="1240687"/>
    <lineage>
        <taxon>Bacteria</taxon>
        <taxon>Pseudomonadati</taxon>
        <taxon>Spirochaetota</taxon>
        <taxon>Spirochaetia</taxon>
        <taxon>Leptospirales</taxon>
        <taxon>Leptospiraceae</taxon>
        <taxon>Leptospira</taxon>
    </lineage>
</organism>
<dbReference type="EMBL" id="ANCE01000079">
    <property type="protein sequence ID" value="EMK24888.1"/>
    <property type="molecule type" value="Genomic_DNA"/>
</dbReference>
<comment type="caution">
    <text evidence="4">The sequence shown here is derived from an EMBL/GenBank/DDBJ whole genome shotgun (WGS) entry which is preliminary data.</text>
</comment>
<keyword evidence="1" id="KW-1133">Transmembrane helix</keyword>
<dbReference type="AlphaFoldDB" id="M6F7Y1"/>